<dbReference type="PANTHER" id="PTHR24020">
    <property type="entry name" value="COLLAGEN ALPHA"/>
    <property type="match status" value="1"/>
</dbReference>
<reference evidence="2 3" key="1">
    <citation type="journal article" date="2021" name="Elife">
        <title>Chloroplast acquisition without the gene transfer in kleptoplastic sea slugs, Plakobranchus ocellatus.</title>
        <authorList>
            <person name="Maeda T."/>
            <person name="Takahashi S."/>
            <person name="Yoshida T."/>
            <person name="Shimamura S."/>
            <person name="Takaki Y."/>
            <person name="Nagai Y."/>
            <person name="Toyoda A."/>
            <person name="Suzuki Y."/>
            <person name="Arimoto A."/>
            <person name="Ishii H."/>
            <person name="Satoh N."/>
            <person name="Nishiyama T."/>
            <person name="Hasebe M."/>
            <person name="Maruyama T."/>
            <person name="Minagawa J."/>
            <person name="Obokata J."/>
            <person name="Shigenobu S."/>
        </authorList>
    </citation>
    <scope>NUCLEOTIDE SEQUENCE [LARGE SCALE GENOMIC DNA]</scope>
</reference>
<dbReference type="InterPro" id="IPR002035">
    <property type="entry name" value="VWF_A"/>
</dbReference>
<evidence type="ECO:0000259" key="1">
    <source>
        <dbReference type="PROSITE" id="PS50234"/>
    </source>
</evidence>
<dbReference type="InterPro" id="IPR050525">
    <property type="entry name" value="ECM_Assembly_Org"/>
</dbReference>
<dbReference type="Pfam" id="PF00092">
    <property type="entry name" value="VWA"/>
    <property type="match status" value="1"/>
</dbReference>
<protein>
    <submittedName>
        <fullName evidence="2">Collagen alpha-1(XII) chain</fullName>
    </submittedName>
</protein>
<dbReference type="AlphaFoldDB" id="A0AAV4EI24"/>
<gene>
    <name evidence="2" type="ORF">ElyMa_003530500</name>
</gene>
<evidence type="ECO:0000313" key="3">
    <source>
        <dbReference type="Proteomes" id="UP000762676"/>
    </source>
</evidence>
<dbReference type="GO" id="GO:0005581">
    <property type="term" value="C:collagen trimer"/>
    <property type="evidence" value="ECO:0007669"/>
    <property type="project" value="UniProtKB-KW"/>
</dbReference>
<comment type="caution">
    <text evidence="2">The sequence shown here is derived from an EMBL/GenBank/DDBJ whole genome shotgun (WGS) entry which is preliminary data.</text>
</comment>
<dbReference type="PANTHER" id="PTHR24020:SF20">
    <property type="entry name" value="PH DOMAIN-CONTAINING PROTEIN"/>
    <property type="match status" value="1"/>
</dbReference>
<accession>A0AAV4EI24</accession>
<keyword evidence="3" id="KW-1185">Reference proteome</keyword>
<dbReference type="InterPro" id="IPR036465">
    <property type="entry name" value="vWFA_dom_sf"/>
</dbReference>
<feature type="domain" description="VWFA" evidence="1">
    <location>
        <begin position="2"/>
        <end position="177"/>
    </location>
</feature>
<name>A0AAV4EI24_9GAST</name>
<proteinExistence type="predicted"/>
<dbReference type="CDD" id="cd01450">
    <property type="entry name" value="vWFA_subfamily_ECM"/>
    <property type="match status" value="1"/>
</dbReference>
<evidence type="ECO:0000313" key="2">
    <source>
        <dbReference type="EMBL" id="GFR60425.1"/>
    </source>
</evidence>
<dbReference type="Proteomes" id="UP000762676">
    <property type="component" value="Unassembled WGS sequence"/>
</dbReference>
<dbReference type="SUPFAM" id="SSF53300">
    <property type="entry name" value="vWA-like"/>
    <property type="match status" value="1"/>
</dbReference>
<dbReference type="SMART" id="SM00327">
    <property type="entry name" value="VWA"/>
    <property type="match status" value="1"/>
</dbReference>
<dbReference type="PRINTS" id="PR00453">
    <property type="entry name" value="VWFADOMAIN"/>
</dbReference>
<sequence length="209" mass="23100">MELVLVVDSSRSVSDKEFRAMKDFCENLVSRFDISPSKTRVALTLFGHKAFNESFGLDTFTTEAEVVAAIKEVQHVESWGTKTNLGIEHARETQLSKETIRAGVPRVVVVLTDGNSHKARKTKHEALRAAQAGIAMVAVGVGTKVNYYELVNIAAGSWDRVFNVPSFSSLKNIQEPLKDTICGIFSQDPAIKQRYPQMFPSPIKGKQCV</sequence>
<organism evidence="2 3">
    <name type="scientific">Elysia marginata</name>
    <dbReference type="NCBI Taxonomy" id="1093978"/>
    <lineage>
        <taxon>Eukaryota</taxon>
        <taxon>Metazoa</taxon>
        <taxon>Spiralia</taxon>
        <taxon>Lophotrochozoa</taxon>
        <taxon>Mollusca</taxon>
        <taxon>Gastropoda</taxon>
        <taxon>Heterobranchia</taxon>
        <taxon>Euthyneura</taxon>
        <taxon>Panpulmonata</taxon>
        <taxon>Sacoglossa</taxon>
        <taxon>Placobranchoidea</taxon>
        <taxon>Plakobranchidae</taxon>
        <taxon>Elysia</taxon>
    </lineage>
</organism>
<keyword evidence="2" id="KW-0176">Collagen</keyword>
<dbReference type="EMBL" id="BMAT01007235">
    <property type="protein sequence ID" value="GFR60425.1"/>
    <property type="molecule type" value="Genomic_DNA"/>
</dbReference>
<dbReference type="PROSITE" id="PS50234">
    <property type="entry name" value="VWFA"/>
    <property type="match status" value="1"/>
</dbReference>
<dbReference type="Gene3D" id="3.40.50.410">
    <property type="entry name" value="von Willebrand factor, type A domain"/>
    <property type="match status" value="1"/>
</dbReference>